<evidence type="ECO:0000313" key="1">
    <source>
        <dbReference type="EMBL" id="KAG0562856.1"/>
    </source>
</evidence>
<reference evidence="1" key="1">
    <citation type="submission" date="2020-06" db="EMBL/GenBank/DDBJ databases">
        <title>WGS assembly of Ceratodon purpureus strain R40.</title>
        <authorList>
            <person name="Carey S.B."/>
            <person name="Jenkins J."/>
            <person name="Shu S."/>
            <person name="Lovell J.T."/>
            <person name="Sreedasyam A."/>
            <person name="Maumus F."/>
            <person name="Tiley G.P."/>
            <person name="Fernandez-Pozo N."/>
            <person name="Barry K."/>
            <person name="Chen C."/>
            <person name="Wang M."/>
            <person name="Lipzen A."/>
            <person name="Daum C."/>
            <person name="Saski C.A."/>
            <person name="Payton A.C."/>
            <person name="Mcbreen J.C."/>
            <person name="Conrad R.E."/>
            <person name="Kollar L.M."/>
            <person name="Olsson S."/>
            <person name="Huttunen S."/>
            <person name="Landis J.B."/>
            <person name="Wickett N.J."/>
            <person name="Johnson M.G."/>
            <person name="Rensing S.A."/>
            <person name="Grimwood J."/>
            <person name="Schmutz J."/>
            <person name="Mcdaniel S.F."/>
        </authorList>
    </citation>
    <scope>NUCLEOTIDE SEQUENCE</scope>
    <source>
        <strain evidence="1">R40</strain>
    </source>
</reference>
<dbReference type="AlphaFoldDB" id="A0A8T0GT57"/>
<comment type="caution">
    <text evidence="1">The sequence shown here is derived from an EMBL/GenBank/DDBJ whole genome shotgun (WGS) entry which is preliminary data.</text>
</comment>
<accession>A0A8T0GT57</accession>
<evidence type="ECO:0000313" key="2">
    <source>
        <dbReference type="Proteomes" id="UP000822688"/>
    </source>
</evidence>
<name>A0A8T0GT57_CERPU</name>
<dbReference type="Proteomes" id="UP000822688">
    <property type="component" value="Chromosome 9"/>
</dbReference>
<proteinExistence type="predicted"/>
<protein>
    <submittedName>
        <fullName evidence="1">Uncharacterized protein</fullName>
    </submittedName>
</protein>
<organism evidence="1 2">
    <name type="scientific">Ceratodon purpureus</name>
    <name type="common">Fire moss</name>
    <name type="synonym">Dicranum purpureum</name>
    <dbReference type="NCBI Taxonomy" id="3225"/>
    <lineage>
        <taxon>Eukaryota</taxon>
        <taxon>Viridiplantae</taxon>
        <taxon>Streptophyta</taxon>
        <taxon>Embryophyta</taxon>
        <taxon>Bryophyta</taxon>
        <taxon>Bryophytina</taxon>
        <taxon>Bryopsida</taxon>
        <taxon>Dicranidae</taxon>
        <taxon>Pseudoditrichales</taxon>
        <taxon>Ditrichaceae</taxon>
        <taxon>Ceratodon</taxon>
    </lineage>
</organism>
<dbReference type="EMBL" id="CM026430">
    <property type="protein sequence ID" value="KAG0562856.1"/>
    <property type="molecule type" value="Genomic_DNA"/>
</dbReference>
<gene>
    <name evidence="1" type="ORF">KC19_9G176800</name>
</gene>
<sequence>MMQSTCITIMFNNQPANTRAFSEKKCPARMSRPPSSKSCITNKPTHFSITLTDSHFVTEDSGVLTIEQRRANISIVCRRHKTGRTIIFQSLEGERY</sequence>
<keyword evidence="2" id="KW-1185">Reference proteome</keyword>